<sequence length="59" mass="7065">MPVSRNTWTGRKYTGGHRGERSNKEQQMTQRKTRNLEMRSSRGMTNFILIKWTCKLLTY</sequence>
<feature type="non-terminal residue" evidence="2">
    <location>
        <position position="59"/>
    </location>
</feature>
<accession>A0ABY7DHY7</accession>
<organism evidence="2 3">
    <name type="scientific">Mya arenaria</name>
    <name type="common">Soft-shell clam</name>
    <dbReference type="NCBI Taxonomy" id="6604"/>
    <lineage>
        <taxon>Eukaryota</taxon>
        <taxon>Metazoa</taxon>
        <taxon>Spiralia</taxon>
        <taxon>Lophotrochozoa</taxon>
        <taxon>Mollusca</taxon>
        <taxon>Bivalvia</taxon>
        <taxon>Autobranchia</taxon>
        <taxon>Heteroconchia</taxon>
        <taxon>Euheterodonta</taxon>
        <taxon>Imparidentia</taxon>
        <taxon>Neoheterodontei</taxon>
        <taxon>Myida</taxon>
        <taxon>Myoidea</taxon>
        <taxon>Myidae</taxon>
        <taxon>Mya</taxon>
    </lineage>
</organism>
<evidence type="ECO:0000313" key="3">
    <source>
        <dbReference type="Proteomes" id="UP001164746"/>
    </source>
</evidence>
<evidence type="ECO:0000313" key="2">
    <source>
        <dbReference type="EMBL" id="WAQ94625.1"/>
    </source>
</evidence>
<proteinExistence type="predicted"/>
<evidence type="ECO:0000256" key="1">
    <source>
        <dbReference type="SAM" id="MobiDB-lite"/>
    </source>
</evidence>
<keyword evidence="3" id="KW-1185">Reference proteome</keyword>
<reference evidence="2" key="1">
    <citation type="submission" date="2022-11" db="EMBL/GenBank/DDBJ databases">
        <title>Centuries of genome instability and evolution in soft-shell clam transmissible cancer (bioRxiv).</title>
        <authorList>
            <person name="Hart S.F.M."/>
            <person name="Yonemitsu M.A."/>
            <person name="Giersch R.M."/>
            <person name="Beal B.F."/>
            <person name="Arriagada G."/>
            <person name="Davis B.W."/>
            <person name="Ostrander E.A."/>
            <person name="Goff S.P."/>
            <person name="Metzger M.J."/>
        </authorList>
    </citation>
    <scope>NUCLEOTIDE SEQUENCE</scope>
    <source>
        <strain evidence="2">MELC-2E11</strain>
        <tissue evidence="2">Siphon/mantle</tissue>
    </source>
</reference>
<protein>
    <submittedName>
        <fullName evidence="2">Uncharacterized protein</fullName>
    </submittedName>
</protein>
<name>A0ABY7DHY7_MYAAR</name>
<gene>
    <name evidence="2" type="ORF">MAR_007096</name>
</gene>
<feature type="region of interest" description="Disordered" evidence="1">
    <location>
        <begin position="1"/>
        <end position="36"/>
    </location>
</feature>
<dbReference type="EMBL" id="CP111012">
    <property type="protein sequence ID" value="WAQ94625.1"/>
    <property type="molecule type" value="Genomic_DNA"/>
</dbReference>
<dbReference type="Proteomes" id="UP001164746">
    <property type="component" value="Chromosome 1"/>
</dbReference>